<dbReference type="PANTHER" id="PTHR23159:SF31">
    <property type="entry name" value="CENTROSOME-ASSOCIATED PROTEIN CEP250 ISOFORM X1"/>
    <property type="match status" value="1"/>
</dbReference>
<sequence length="763" mass="86091">MATMMDVEALVAQMTENLAAIHTTIAGLSTKEHDAKLDELEEKRDALLDALLSEYEAELEELTAQRAKEEEEITETRRREDEEREARRKQEDDELLAKKDAQDAERRDRLARETDLVEEEADEGIDAVEAEVQKLLQEGQAKLSELEEKRKHESLRLCGDDNNPRPFSIMAPKHMVFDGVAIFWTAFASLWTALLVGGMAFLWTRRDMPILRIRGLPLSFGAVVCLHLYWIACQLGTSYGHLMPNGVEFWIMGIYLPFGIALFHASNSRFLHVAKAQMKYAQVERVKKTSGKKSRWPLVAKFRSFDYTTKMMTVVCAGMTFQFFLTLVMYLVSYKFHPSFGVAGTEVTGTPEQITRERGRGWEWWPSVFWQIFWAWIVAPYILWQSRGIRDTQGWRFQTVACCLASLHAAPMWIVALNVDAMAVVNKYFIPPQWIAVSIMLLEICTIFLPCWQVLRHQSLRQETLELIALWESGKKNTTGAGKSFVSGSTKTSGKGSFVSWRQMSEVEKGGSFDAAAIAGGLLTMDALEYALKKNPAPLQHFSALKDFSGENIAFLTSVSSWKTSLRSENVPATTLNGRQSLSIEPCATNQQDRLREQFNQALRIYTEFISQRDAEFSINISSGDLRRIETVFEQAARSVHGDKSPKPTATPFDDWAAPKGAESVSMSSEKGIIGAAARDADDVSDTGSTIGEGAYYWGDIPDGFDETVFDDAETSIKYLVLTNTWPKFVKDRRTSFDSAESNESYDTLIDMVVRRTQVFAKE</sequence>
<dbReference type="Proteomes" id="UP000044602">
    <property type="component" value="Unassembled WGS sequence"/>
</dbReference>
<proteinExistence type="predicted"/>
<evidence type="ECO:0000313" key="3">
    <source>
        <dbReference type="EMBL" id="CRK16618.1"/>
    </source>
</evidence>
<keyword evidence="2" id="KW-0472">Membrane</keyword>
<reference evidence="3 4" key="1">
    <citation type="submission" date="2015-05" db="EMBL/GenBank/DDBJ databases">
        <authorList>
            <person name="Wang D.B."/>
            <person name="Wang M."/>
        </authorList>
    </citation>
    <scope>NUCLEOTIDE SEQUENCE [LARGE SCALE GENOMIC DNA]</scope>
    <source>
        <strain evidence="3">VL1</strain>
    </source>
</reference>
<feature type="transmembrane region" description="Helical" evidence="2">
    <location>
        <begin position="249"/>
        <end position="265"/>
    </location>
</feature>
<feature type="region of interest" description="Disordered" evidence="1">
    <location>
        <begin position="639"/>
        <end position="660"/>
    </location>
</feature>
<feature type="transmembrane region" description="Helical" evidence="2">
    <location>
        <begin position="395"/>
        <end position="414"/>
    </location>
</feature>
<dbReference type="Gene3D" id="1.10.167.10">
    <property type="entry name" value="Regulator of G-protein Signalling 4, domain 2"/>
    <property type="match status" value="1"/>
</dbReference>
<feature type="transmembrane region" description="Helical" evidence="2">
    <location>
        <begin position="311"/>
        <end position="332"/>
    </location>
</feature>
<organism evidence="3 4">
    <name type="scientific">Verticillium longisporum</name>
    <name type="common">Verticillium dahliae var. longisporum</name>
    <dbReference type="NCBI Taxonomy" id="100787"/>
    <lineage>
        <taxon>Eukaryota</taxon>
        <taxon>Fungi</taxon>
        <taxon>Dikarya</taxon>
        <taxon>Ascomycota</taxon>
        <taxon>Pezizomycotina</taxon>
        <taxon>Sordariomycetes</taxon>
        <taxon>Hypocreomycetidae</taxon>
        <taxon>Glomerellales</taxon>
        <taxon>Plectosphaerellaceae</taxon>
        <taxon>Verticillium</taxon>
    </lineage>
</organism>
<feature type="transmembrane region" description="Helical" evidence="2">
    <location>
        <begin position="215"/>
        <end position="237"/>
    </location>
</feature>
<feature type="region of interest" description="Disordered" evidence="1">
    <location>
        <begin position="61"/>
        <end position="122"/>
    </location>
</feature>
<keyword evidence="2" id="KW-0812">Transmembrane</keyword>
<dbReference type="InterPro" id="IPR036305">
    <property type="entry name" value="RGS_sf"/>
</dbReference>
<dbReference type="InterPro" id="IPR044926">
    <property type="entry name" value="RGS_subdomain_2"/>
</dbReference>
<dbReference type="AlphaFoldDB" id="A0A0G4L3U6"/>
<gene>
    <name evidence="3" type="ORF">BN1708_002875</name>
</gene>
<evidence type="ECO:0008006" key="5">
    <source>
        <dbReference type="Google" id="ProtNLM"/>
    </source>
</evidence>
<accession>A0A0G4L3U6</accession>
<dbReference type="STRING" id="100787.A0A0G4L3U6"/>
<evidence type="ECO:0000256" key="2">
    <source>
        <dbReference type="SAM" id="Phobius"/>
    </source>
</evidence>
<name>A0A0G4L3U6_VERLO</name>
<protein>
    <recommendedName>
        <fullName evidence="5">RGS domain-containing protein</fullName>
    </recommendedName>
</protein>
<dbReference type="EMBL" id="CVQH01007779">
    <property type="protein sequence ID" value="CRK16618.1"/>
    <property type="molecule type" value="Genomic_DNA"/>
</dbReference>
<feature type="transmembrane region" description="Helical" evidence="2">
    <location>
        <begin position="181"/>
        <end position="203"/>
    </location>
</feature>
<feature type="compositionally biased region" description="Basic and acidic residues" evidence="1">
    <location>
        <begin position="66"/>
        <end position="115"/>
    </location>
</feature>
<evidence type="ECO:0000256" key="1">
    <source>
        <dbReference type="SAM" id="MobiDB-lite"/>
    </source>
</evidence>
<dbReference type="PANTHER" id="PTHR23159">
    <property type="entry name" value="CENTROSOMAL PROTEIN 2"/>
    <property type="match status" value="1"/>
</dbReference>
<feature type="transmembrane region" description="Helical" evidence="2">
    <location>
        <begin position="434"/>
        <end position="455"/>
    </location>
</feature>
<evidence type="ECO:0000313" key="4">
    <source>
        <dbReference type="Proteomes" id="UP000044602"/>
    </source>
</evidence>
<keyword evidence="2" id="KW-1133">Transmembrane helix</keyword>
<feature type="transmembrane region" description="Helical" evidence="2">
    <location>
        <begin position="364"/>
        <end position="383"/>
    </location>
</feature>
<dbReference type="SUPFAM" id="SSF48097">
    <property type="entry name" value="Regulator of G-protein signaling, RGS"/>
    <property type="match status" value="1"/>
</dbReference>
<keyword evidence="4" id="KW-1185">Reference proteome</keyword>